<name>A0ABZ1YPD2_9NOCA</name>
<protein>
    <submittedName>
        <fullName evidence="1">Uncharacterized protein</fullName>
    </submittedName>
</protein>
<proteinExistence type="predicted"/>
<evidence type="ECO:0000313" key="2">
    <source>
        <dbReference type="Proteomes" id="UP001432062"/>
    </source>
</evidence>
<sequence length="126" mass="13915">MTTATRAAHCGRAAVAAWFTRHAKFSDSLPTGALPAGTLTPLPNTLQAKRIAAADLPLSTKPDSKNKRYRLADSYMRFWLAFLERFGVDLDRSTTPSLAGIVENVRTPWSAAVAEIAFYWIRRSFA</sequence>
<organism evidence="1 2">
    <name type="scientific">Nocardia vinacea</name>
    <dbReference type="NCBI Taxonomy" id="96468"/>
    <lineage>
        <taxon>Bacteria</taxon>
        <taxon>Bacillati</taxon>
        <taxon>Actinomycetota</taxon>
        <taxon>Actinomycetes</taxon>
        <taxon>Mycobacteriales</taxon>
        <taxon>Nocardiaceae</taxon>
        <taxon>Nocardia</taxon>
    </lineage>
</organism>
<dbReference type="EMBL" id="CP109441">
    <property type="protein sequence ID" value="WUV44883.1"/>
    <property type="molecule type" value="Genomic_DNA"/>
</dbReference>
<dbReference type="RefSeq" id="WP_329408081.1">
    <property type="nucleotide sequence ID" value="NZ_CP109441.1"/>
</dbReference>
<dbReference type="Proteomes" id="UP001432062">
    <property type="component" value="Chromosome"/>
</dbReference>
<evidence type="ECO:0000313" key="1">
    <source>
        <dbReference type="EMBL" id="WUV44883.1"/>
    </source>
</evidence>
<gene>
    <name evidence="1" type="ORF">OG563_38035</name>
</gene>
<accession>A0ABZ1YPD2</accession>
<reference evidence="1" key="1">
    <citation type="submission" date="2022-10" db="EMBL/GenBank/DDBJ databases">
        <title>The complete genomes of actinobacterial strains from the NBC collection.</title>
        <authorList>
            <person name="Joergensen T.S."/>
            <person name="Alvarez Arevalo M."/>
            <person name="Sterndorff E.B."/>
            <person name="Faurdal D."/>
            <person name="Vuksanovic O."/>
            <person name="Mourched A.-S."/>
            <person name="Charusanti P."/>
            <person name="Shaw S."/>
            <person name="Blin K."/>
            <person name="Weber T."/>
        </authorList>
    </citation>
    <scope>NUCLEOTIDE SEQUENCE</scope>
    <source>
        <strain evidence="1">NBC_01482</strain>
    </source>
</reference>
<keyword evidence="2" id="KW-1185">Reference proteome</keyword>